<reference evidence="4" key="1">
    <citation type="submission" date="2015-05" db="EMBL/GenBank/DDBJ databases">
        <title>Structural gene of mannuronan C5-epimerase.</title>
        <authorList>
            <person name="Inoue A."/>
            <person name="Tokunaga Y."/>
            <person name="Ojima T."/>
        </authorList>
    </citation>
    <scope>NUCLEOTIDE SEQUENCE</scope>
</reference>
<name>A8CEP1_SACJA</name>
<feature type="chain" id="PRO_5007636713" evidence="1">
    <location>
        <begin position="22"/>
        <end position="499"/>
    </location>
</feature>
<protein>
    <submittedName>
        <fullName evidence="3">Mannuronan C-5 epimerase</fullName>
    </submittedName>
</protein>
<evidence type="ECO:0000313" key="3">
    <source>
        <dbReference type="EMBL" id="BAF80877.1"/>
    </source>
</evidence>
<sequence length="499" mass="54596">MLTMLRAFAVMTLLAARGADAANTASRNKAIAKPSCKSSTKVSIRYSKTSKRLYLESADGNTRGGCVTLEDIWRDLDGGAPLYAVKPSSGDVSSSITGTWLLTESLYVEDGITLQVHGKSAGGKADELRLLSTSKDFINLRAHGGSLDFVSTKVFAWDTSKNKVRTDDSKGRSYISAVSEVITDSKQKCDGRAKKNMGEARMDIEDSEMAYLGYFGSESYGLTWKVRGLCRDLSNLEVFDAVNVYGNIYDSDIHHNYFGVYTYGHEQGDWRRNKMHHNTEYGFDPHDDSDFLTIHDNEVYNNGNHGIIASKRCNGVSIQGNEVYNGAAKSVGIFLHRSSDDAIVKDNYVHDNGDAGMALMETFNADVSNNKFEDNKYGIRMSVGCADNVFSKNDITGSSKYNVYTYQGSDAPWVVDSGRSQDNVFSDNNISGGQETVKLTMADGTEFIDNTFKSAKTIRFEDCQGTLMSGNSGLGGASLKVTDGSCFDKKSDSAYKPVC</sequence>
<dbReference type="SMART" id="SM00710">
    <property type="entry name" value="PbH1"/>
    <property type="match status" value="7"/>
</dbReference>
<dbReference type="InterPro" id="IPR006626">
    <property type="entry name" value="PbH1"/>
</dbReference>
<organism evidence="3">
    <name type="scientific">Saccharina japonica</name>
    <name type="common">Sweet kelp</name>
    <name type="synonym">Laminaria japonica</name>
    <dbReference type="NCBI Taxonomy" id="88149"/>
    <lineage>
        <taxon>Eukaryota</taxon>
        <taxon>Sar</taxon>
        <taxon>Stramenopiles</taxon>
        <taxon>Ochrophyta</taxon>
        <taxon>PX clade</taxon>
        <taxon>Phaeophyceae</taxon>
        <taxon>Laminariales</taxon>
        <taxon>Laminariaceae</taxon>
        <taxon>Saccharina</taxon>
    </lineage>
</organism>
<evidence type="ECO:0000313" key="4">
    <source>
        <dbReference type="EMBL" id="BAT46426.1"/>
    </source>
</evidence>
<proteinExistence type="evidence at transcript level"/>
<dbReference type="SUPFAM" id="SSF51126">
    <property type="entry name" value="Pectin lyase-like"/>
    <property type="match status" value="1"/>
</dbReference>
<dbReference type="BRENDA" id="5.1.3.37">
    <property type="organism ID" value="2921"/>
</dbReference>
<dbReference type="EMBL" id="LC053765">
    <property type="protein sequence ID" value="BAT46426.1"/>
    <property type="molecule type" value="Genomic_DNA"/>
</dbReference>
<feature type="signal peptide" evidence="1">
    <location>
        <begin position="1"/>
        <end position="21"/>
    </location>
</feature>
<evidence type="ECO:0000256" key="1">
    <source>
        <dbReference type="SAM" id="SignalP"/>
    </source>
</evidence>
<dbReference type="InterPro" id="IPR011050">
    <property type="entry name" value="Pectin_lyase_fold/virulence"/>
</dbReference>
<feature type="domain" description="Right handed beta helix" evidence="2">
    <location>
        <begin position="310"/>
        <end position="412"/>
    </location>
</feature>
<evidence type="ECO:0000259" key="2">
    <source>
        <dbReference type="Pfam" id="PF13229"/>
    </source>
</evidence>
<dbReference type="InterPro" id="IPR012334">
    <property type="entry name" value="Pectin_lyas_fold"/>
</dbReference>
<dbReference type="SMR" id="A8CEP1"/>
<dbReference type="InterPro" id="IPR039448">
    <property type="entry name" value="Beta_helix"/>
</dbReference>
<dbReference type="Pfam" id="PF13229">
    <property type="entry name" value="Beta_helix"/>
    <property type="match status" value="1"/>
</dbReference>
<reference evidence="3" key="2">
    <citation type="journal article" date="2016" name="Algal Res.">
        <title>Functional heterologous expression and characterization of mannuronan C5-epimerase from the brown alga Saccharina japonica.</title>
        <authorList>
            <person name="Inoue A."/>
            <person name="Satoh A."/>
            <person name="Morishita M."/>
            <person name="Tokunaga Y."/>
            <person name="Miyakawa T."/>
            <person name="Tanokura M."/>
            <person name="Ojima T."/>
        </authorList>
    </citation>
    <scope>NUCLEOTIDE SEQUENCE</scope>
</reference>
<keyword evidence="1" id="KW-0732">Signal</keyword>
<dbReference type="AlphaFoldDB" id="A8CEP1"/>
<accession>A8CEP1</accession>
<gene>
    <name evidence="3" type="primary">c5epi</name>
</gene>
<dbReference type="EMBL" id="AB299380">
    <property type="protein sequence ID" value="BAF80877.1"/>
    <property type="molecule type" value="mRNA"/>
</dbReference>
<dbReference type="Gene3D" id="2.160.20.10">
    <property type="entry name" value="Single-stranded right-handed beta-helix, Pectin lyase-like"/>
    <property type="match status" value="1"/>
</dbReference>